<organism evidence="1 2">
    <name type="scientific">Chromohalobacter canadensis</name>
    <dbReference type="NCBI Taxonomy" id="141389"/>
    <lineage>
        <taxon>Bacteria</taxon>
        <taxon>Pseudomonadati</taxon>
        <taxon>Pseudomonadota</taxon>
        <taxon>Gammaproteobacteria</taxon>
        <taxon>Oceanospirillales</taxon>
        <taxon>Halomonadaceae</taxon>
        <taxon>Chromohalobacter</taxon>
    </lineage>
</organism>
<sequence length="215" mass="24330">MSVQDFINRLEEKRKRSRNMVSMTIRVSEEEEAAIQDLANHMDCTRQEILHDLVEEYLIPAWQRIRQEDAGTSNQEAGLSGSSAIATQGKNYYLLNTNKANSVEDHQMMLEEQVAAAFENGWKQKIERIRSGDVVFLYESGKGVVAYGVASGDVEKAPHEGRKDETYYQRLHDFKRLGASVSAKDIQQALGRKIRFVHTLTLLKDGDKLAKALEA</sequence>
<evidence type="ECO:0008006" key="3">
    <source>
        <dbReference type="Google" id="ProtNLM"/>
    </source>
</evidence>
<evidence type="ECO:0000313" key="2">
    <source>
        <dbReference type="Proteomes" id="UP001321908"/>
    </source>
</evidence>
<accession>A0ABZ0Y6V2</accession>
<dbReference type="EMBL" id="CP140151">
    <property type="protein sequence ID" value="WQH07768.1"/>
    <property type="molecule type" value="Genomic_DNA"/>
</dbReference>
<evidence type="ECO:0000313" key="1">
    <source>
        <dbReference type="EMBL" id="WQH07768.1"/>
    </source>
</evidence>
<gene>
    <name evidence="1" type="ORF">SR908_09680</name>
</gene>
<name>A0ABZ0Y6V2_9GAMM</name>
<dbReference type="Proteomes" id="UP001321908">
    <property type="component" value="Chromosome"/>
</dbReference>
<proteinExistence type="predicted"/>
<dbReference type="RefSeq" id="WP_246925958.1">
    <property type="nucleotide sequence ID" value="NZ_CP140151.1"/>
</dbReference>
<protein>
    <recommendedName>
        <fullName evidence="3">Ribbon-helix-helix protein, copG family</fullName>
    </recommendedName>
</protein>
<reference evidence="1 2" key="1">
    <citation type="submission" date="2023-11" db="EMBL/GenBank/DDBJ databases">
        <title>MicrobeMod: A computational toolkit for identifying prokaryotic methylation and restriction-modification with nanopore sequencing.</title>
        <authorList>
            <person name="Crits-Christoph A."/>
            <person name="Kang S.C."/>
            <person name="Lee H."/>
            <person name="Ostrov N."/>
        </authorList>
    </citation>
    <scope>NUCLEOTIDE SEQUENCE [LARGE SCALE GENOMIC DNA]</scope>
    <source>
        <strain evidence="1 2">ATCC 43984</strain>
    </source>
</reference>
<keyword evidence="2" id="KW-1185">Reference proteome</keyword>